<name>A0ABV9H8A0_9HYPH</name>
<proteinExistence type="predicted"/>
<dbReference type="RefSeq" id="WP_374833729.1">
    <property type="nucleotide sequence ID" value="NZ_JBHEEZ010000030.1"/>
</dbReference>
<keyword evidence="3" id="KW-1185">Reference proteome</keyword>
<organism evidence="2 3">
    <name type="scientific">Daeguia caeni</name>
    <dbReference type="NCBI Taxonomy" id="439612"/>
    <lineage>
        <taxon>Bacteria</taxon>
        <taxon>Pseudomonadati</taxon>
        <taxon>Pseudomonadota</taxon>
        <taxon>Alphaproteobacteria</taxon>
        <taxon>Hyphomicrobiales</taxon>
        <taxon>Brucellaceae</taxon>
        <taxon>Daeguia</taxon>
    </lineage>
</organism>
<feature type="region of interest" description="Disordered" evidence="1">
    <location>
        <begin position="170"/>
        <end position="199"/>
    </location>
</feature>
<reference evidence="3" key="1">
    <citation type="journal article" date="2019" name="Int. J. Syst. Evol. Microbiol.">
        <title>The Global Catalogue of Microorganisms (GCM) 10K type strain sequencing project: providing services to taxonomists for standard genome sequencing and annotation.</title>
        <authorList>
            <consortium name="The Broad Institute Genomics Platform"/>
            <consortium name="The Broad Institute Genome Sequencing Center for Infectious Disease"/>
            <person name="Wu L."/>
            <person name="Ma J."/>
        </authorList>
    </citation>
    <scope>NUCLEOTIDE SEQUENCE [LARGE SCALE GENOMIC DNA]</scope>
    <source>
        <strain evidence="3">CGMCC 1.15731</strain>
    </source>
</reference>
<dbReference type="EMBL" id="JBHSEL010000115">
    <property type="protein sequence ID" value="MFC4625872.1"/>
    <property type="molecule type" value="Genomic_DNA"/>
</dbReference>
<evidence type="ECO:0000313" key="2">
    <source>
        <dbReference type="EMBL" id="MFC4625872.1"/>
    </source>
</evidence>
<protein>
    <submittedName>
        <fullName evidence="2">Uncharacterized protein</fullName>
    </submittedName>
</protein>
<comment type="caution">
    <text evidence="2">The sequence shown here is derived from an EMBL/GenBank/DDBJ whole genome shotgun (WGS) entry which is preliminary data.</text>
</comment>
<evidence type="ECO:0000256" key="1">
    <source>
        <dbReference type="SAM" id="MobiDB-lite"/>
    </source>
</evidence>
<dbReference type="Proteomes" id="UP001596042">
    <property type="component" value="Unassembled WGS sequence"/>
</dbReference>
<gene>
    <name evidence="2" type="ORF">ACFO1V_11725</name>
</gene>
<evidence type="ECO:0000313" key="3">
    <source>
        <dbReference type="Proteomes" id="UP001596042"/>
    </source>
</evidence>
<accession>A0ABV9H8A0</accession>
<sequence length="241" mass="26692">MSYASVARDYASSGFDKGTNYVPIALATPRSGHPSHGPMRQVVKAQLTDELRVKDSVFYNAMRDGQLSAFDAATWSVFYANQDYRGYAMKADATYTLANGLEFFCGFAAIKFERVNLTPEAASASAGFPAADPRNPVTRPSCCLPGTRRGSLYRQADLPCQLRTLPDREGFSRQTDRPAQYVPAAAGRRERRPGRPENGEAKLVRNFLRTHHHLTAKTNRVRMGQLPRMDGRTACPQKTAL</sequence>